<reference evidence="5" key="1">
    <citation type="submission" date="2016-04" db="EMBL/GenBank/DDBJ databases">
        <authorList>
            <person name="Nguyen H.D."/>
            <person name="Samba Siva P."/>
            <person name="Cullis J."/>
            <person name="Levesque C.A."/>
            <person name="Hambleton S."/>
        </authorList>
    </citation>
    <scope>NUCLEOTIDE SEQUENCE</scope>
    <source>
        <strain evidence="5">DAOMC 236426</strain>
    </source>
</reference>
<reference evidence="5" key="2">
    <citation type="journal article" date="2019" name="IMA Fungus">
        <title>Genome sequencing and comparison of five Tilletia species to identify candidate genes for the detection of regulated species infecting wheat.</title>
        <authorList>
            <person name="Nguyen H.D.T."/>
            <person name="Sultana T."/>
            <person name="Kesanakurti P."/>
            <person name="Hambleton S."/>
        </authorList>
    </citation>
    <scope>NUCLEOTIDE SEQUENCE</scope>
    <source>
        <strain evidence="5">DAOMC 236426</strain>
    </source>
</reference>
<dbReference type="PANTHER" id="PTHR43719:SF72">
    <property type="entry name" value="HISTIDINE KINASE_RESPONSE REGULATOR, PUTATIVE (AFU_ORTHOLOGUE AFUA_8G06140)-RELATED"/>
    <property type="match status" value="1"/>
</dbReference>
<feature type="compositionally biased region" description="Low complexity" evidence="3">
    <location>
        <begin position="25"/>
        <end position="34"/>
    </location>
</feature>
<dbReference type="InterPro" id="IPR001789">
    <property type="entry name" value="Sig_transdc_resp-reg_receiver"/>
</dbReference>
<feature type="compositionally biased region" description="Polar residues" evidence="3">
    <location>
        <begin position="35"/>
        <end position="74"/>
    </location>
</feature>
<feature type="region of interest" description="Disordered" evidence="3">
    <location>
        <begin position="355"/>
        <end position="380"/>
    </location>
</feature>
<dbReference type="SUPFAM" id="SSF52172">
    <property type="entry name" value="CheY-like"/>
    <property type="match status" value="1"/>
</dbReference>
<feature type="region of interest" description="Disordered" evidence="3">
    <location>
        <begin position="1"/>
        <end position="111"/>
    </location>
</feature>
<dbReference type="InterPro" id="IPR011006">
    <property type="entry name" value="CheY-like_superfamily"/>
</dbReference>
<evidence type="ECO:0000313" key="6">
    <source>
        <dbReference type="Proteomes" id="UP000077684"/>
    </source>
</evidence>
<feature type="compositionally biased region" description="Polar residues" evidence="3">
    <location>
        <begin position="1"/>
        <end position="20"/>
    </location>
</feature>
<feature type="compositionally biased region" description="Basic and acidic residues" evidence="3">
    <location>
        <begin position="97"/>
        <end position="106"/>
    </location>
</feature>
<protein>
    <recommendedName>
        <fullName evidence="4">Response regulatory domain-containing protein</fullName>
    </recommendedName>
</protein>
<feature type="modified residue" description="4-aspartylphosphate" evidence="2">
    <location>
        <position position="212"/>
    </location>
</feature>
<keyword evidence="6" id="KW-1185">Reference proteome</keyword>
<dbReference type="AlphaFoldDB" id="A0A8X7MNH3"/>
<feature type="compositionally biased region" description="Low complexity" evidence="3">
    <location>
        <begin position="568"/>
        <end position="586"/>
    </location>
</feature>
<dbReference type="PROSITE" id="PS50110">
    <property type="entry name" value="RESPONSE_REGULATORY"/>
    <property type="match status" value="1"/>
</dbReference>
<name>A0A8X7MNH3_9BASI</name>
<evidence type="ECO:0000256" key="2">
    <source>
        <dbReference type="PROSITE-ProRule" id="PRU00169"/>
    </source>
</evidence>
<dbReference type="GO" id="GO:0000160">
    <property type="term" value="P:phosphorelay signal transduction system"/>
    <property type="evidence" value="ECO:0007669"/>
    <property type="project" value="InterPro"/>
</dbReference>
<dbReference type="InterPro" id="IPR050956">
    <property type="entry name" value="2C_system_His_kinase"/>
</dbReference>
<feature type="region of interest" description="Disordered" evidence="3">
    <location>
        <begin position="550"/>
        <end position="612"/>
    </location>
</feature>
<evidence type="ECO:0000256" key="3">
    <source>
        <dbReference type="SAM" id="MobiDB-lite"/>
    </source>
</evidence>
<evidence type="ECO:0000259" key="4">
    <source>
        <dbReference type="PROSITE" id="PS50110"/>
    </source>
</evidence>
<comment type="caution">
    <text evidence="5">The sequence shown here is derived from an EMBL/GenBank/DDBJ whole genome shotgun (WGS) entry which is preliminary data.</text>
</comment>
<sequence length="689" mass="73949">MVQPCLTPSQQSATAANTTPLMRDSSITSISTSSRATDSQDLENPSTSPSVATSYTHIDLSPTESGTPQTSSIKASDGCHITTPDVLRESNNALDQSSKDEAERSDNSTAVQQSSVPMRFLLVDDNPLNLALLLRLLHRRFADKLDPARPPIALTDATVALDLLKGTLPLGDAVSIATPQAVLRSVPDHARAVAAANALTNQPSTFTHIMLDIHMPAISGLSLARRIRSLPLSSLNRDAKLLACTTAVRAQEQRFYRFGGFDGLIEKPVREDTLRAFFDHLAEEGLAQSRSASSLLEAIRPSRNSSQLTARSVVGKESMPTRAQDVSEGIGSLILTFSAFRREIDDLAGDKKEAVALPSPASGTNCSKAPSSAATEGSGDFSRARGLVRSVSVGSTPVKHKSFFLALRNTKPVILPPFSRDRYQQSHSRNSPNQISCDNIKDHVEDELIRSPHYLNKGFFLLQDEESDGAVAGQATGLDKEDAKTELDLRSQRPQCMVRQFHQVSAAPIDIRDLTDVKREVDLDSFQLEGTYFDAANHVIRHEEGSIAQEPKCLSDVGSSEEPDHDSTVATSTSSTSSVTSLSQQTMHSSPSIASPHAGKMPSPGPASHFIYAAPSSPHCGTMVLDLEQELASELEGVASSSDQQPRTDETICASAASDARLQSTPSRLRRSGVEPESSLPLMTAPPSA</sequence>
<dbReference type="Proteomes" id="UP000077684">
    <property type="component" value="Unassembled WGS sequence"/>
</dbReference>
<feature type="region of interest" description="Disordered" evidence="3">
    <location>
        <begin position="634"/>
        <end position="689"/>
    </location>
</feature>
<organism evidence="5 6">
    <name type="scientific">Tilletia controversa</name>
    <name type="common">dwarf bunt fungus</name>
    <dbReference type="NCBI Taxonomy" id="13291"/>
    <lineage>
        <taxon>Eukaryota</taxon>
        <taxon>Fungi</taxon>
        <taxon>Dikarya</taxon>
        <taxon>Basidiomycota</taxon>
        <taxon>Ustilaginomycotina</taxon>
        <taxon>Exobasidiomycetes</taxon>
        <taxon>Tilletiales</taxon>
        <taxon>Tilletiaceae</taxon>
        <taxon>Tilletia</taxon>
    </lineage>
</organism>
<evidence type="ECO:0000256" key="1">
    <source>
        <dbReference type="ARBA" id="ARBA00022553"/>
    </source>
</evidence>
<accession>A0A8X7MNH3</accession>
<evidence type="ECO:0000313" key="5">
    <source>
        <dbReference type="EMBL" id="KAE8243023.1"/>
    </source>
</evidence>
<dbReference type="PANTHER" id="PTHR43719">
    <property type="entry name" value="TWO-COMPONENT HISTIDINE KINASE"/>
    <property type="match status" value="1"/>
</dbReference>
<dbReference type="Gene3D" id="3.40.50.2300">
    <property type="match status" value="1"/>
</dbReference>
<dbReference type="EMBL" id="LWDE02000982">
    <property type="protein sequence ID" value="KAE8243023.1"/>
    <property type="molecule type" value="Genomic_DNA"/>
</dbReference>
<gene>
    <name evidence="5" type="ORF">A4X06_0g6602</name>
</gene>
<feature type="domain" description="Response regulatory" evidence="4">
    <location>
        <begin position="119"/>
        <end position="282"/>
    </location>
</feature>
<feature type="compositionally biased region" description="Polar residues" evidence="3">
    <location>
        <begin position="361"/>
        <end position="375"/>
    </location>
</feature>
<keyword evidence="1 2" id="KW-0597">Phosphoprotein</keyword>
<proteinExistence type="predicted"/>